<dbReference type="RefSeq" id="WP_251925715.1">
    <property type="nucleotide sequence ID" value="NZ_CP015487.1"/>
</dbReference>
<evidence type="ECO:0000256" key="1">
    <source>
        <dbReference type="ARBA" id="ARBA00006171"/>
    </source>
</evidence>
<dbReference type="SFLD" id="SFLDG01129">
    <property type="entry name" value="C1.5:_HAD__Beta-PGM__Phosphata"/>
    <property type="match status" value="1"/>
</dbReference>
<evidence type="ECO:0000256" key="3">
    <source>
        <dbReference type="ARBA" id="ARBA00022723"/>
    </source>
</evidence>
<dbReference type="Proteomes" id="UP001179858">
    <property type="component" value="Chromosome"/>
</dbReference>
<feature type="site" description="Important for catalytic activity and assists the phosphoryl transfer reaction to Asp8 by balancing charge and orienting the reacting groups" evidence="13">
    <location>
        <position position="115"/>
    </location>
</feature>
<dbReference type="NCBIfam" id="TIGR01990">
    <property type="entry name" value="bPGM"/>
    <property type="match status" value="1"/>
</dbReference>
<keyword evidence="3 12" id="KW-0479">Metal-binding</keyword>
<dbReference type="InterPro" id="IPR006439">
    <property type="entry name" value="HAD-SF_hydro_IA"/>
</dbReference>
<dbReference type="EMBL" id="CP122959">
    <property type="protein sequence ID" value="WGI18994.1"/>
    <property type="molecule type" value="Genomic_DNA"/>
</dbReference>
<dbReference type="GO" id="GO:0008801">
    <property type="term" value="F:beta-phosphoglucomutase activity"/>
    <property type="evidence" value="ECO:0007669"/>
    <property type="project" value="UniProtKB-EC"/>
</dbReference>
<feature type="binding site" evidence="11">
    <location>
        <position position="77"/>
    </location>
    <ligand>
        <name>substrate</name>
    </ligand>
</feature>
<organism evidence="14 15">
    <name type="scientific">Latilactobacillus sakei</name>
    <name type="common">Lactobacillus sakei</name>
    <dbReference type="NCBI Taxonomy" id="1599"/>
    <lineage>
        <taxon>Bacteria</taxon>
        <taxon>Bacillati</taxon>
        <taxon>Bacillota</taxon>
        <taxon>Bacilli</taxon>
        <taxon>Lactobacillales</taxon>
        <taxon>Lactobacillaceae</taxon>
        <taxon>Latilactobacillus</taxon>
    </lineage>
</organism>
<feature type="binding site" evidence="12">
    <location>
        <position position="171"/>
    </location>
    <ligand>
        <name>Mg(2+)</name>
        <dbReference type="ChEBI" id="CHEBI:18420"/>
    </ligand>
</feature>
<feature type="binding site" evidence="11">
    <location>
        <position position="23"/>
    </location>
    <ligand>
        <name>substrate</name>
    </ligand>
</feature>
<dbReference type="PRINTS" id="PR00413">
    <property type="entry name" value="HADHALOGNASE"/>
</dbReference>
<dbReference type="InterPro" id="IPR023198">
    <property type="entry name" value="PGP-like_dom2"/>
</dbReference>
<feature type="site" description="Important for catalytic activity and assists the phosphoryl transfer reaction to Asp8 by balancing charge and orienting the reacting groups" evidence="13">
    <location>
        <position position="146"/>
    </location>
</feature>
<dbReference type="PANTHER" id="PTHR46193:SF18">
    <property type="entry name" value="HEXITOL PHOSPHATASE B"/>
    <property type="match status" value="1"/>
</dbReference>
<dbReference type="Pfam" id="PF00702">
    <property type="entry name" value="Hydrolase"/>
    <property type="match status" value="1"/>
</dbReference>
<keyword evidence="2" id="KW-0597">Phosphoprotein</keyword>
<feature type="binding site" evidence="12">
    <location>
        <position position="9"/>
    </location>
    <ligand>
        <name>Mg(2+)</name>
        <dbReference type="ChEBI" id="CHEBI:18420"/>
    </ligand>
</feature>
<evidence type="ECO:0000313" key="15">
    <source>
        <dbReference type="Proteomes" id="UP001179858"/>
    </source>
</evidence>
<evidence type="ECO:0000256" key="2">
    <source>
        <dbReference type="ARBA" id="ARBA00022553"/>
    </source>
</evidence>
<evidence type="ECO:0000256" key="10">
    <source>
        <dbReference type="PIRSR" id="PIRSR610972-1"/>
    </source>
</evidence>
<evidence type="ECO:0000256" key="11">
    <source>
        <dbReference type="PIRSR" id="PIRSR610972-2"/>
    </source>
</evidence>
<dbReference type="GO" id="GO:0005975">
    <property type="term" value="P:carbohydrate metabolic process"/>
    <property type="evidence" value="ECO:0007669"/>
    <property type="project" value="InterPro"/>
</dbReference>
<comment type="similarity">
    <text evidence="1">Belongs to the HAD-like hydrolase superfamily. CbbY/CbbZ/Gph/YieH family.</text>
</comment>
<feature type="active site" description="Proton donor/acceptor" evidence="10">
    <location>
        <position position="9"/>
    </location>
</feature>
<evidence type="ECO:0000256" key="5">
    <source>
        <dbReference type="ARBA" id="ARBA00023235"/>
    </source>
</evidence>
<feature type="binding site" evidence="11">
    <location>
        <begin position="43"/>
        <end position="48"/>
    </location>
    <ligand>
        <name>substrate</name>
    </ligand>
</feature>
<dbReference type="AlphaFoldDB" id="A0AAF0K3Y6"/>
<dbReference type="InterPro" id="IPR010972">
    <property type="entry name" value="Beta-PGM"/>
</dbReference>
<feature type="binding site" evidence="11">
    <location>
        <position position="51"/>
    </location>
    <ligand>
        <name>substrate</name>
    </ligand>
</feature>
<dbReference type="Gene3D" id="1.10.150.240">
    <property type="entry name" value="Putative phosphatase, domain 2"/>
    <property type="match status" value="1"/>
</dbReference>
<evidence type="ECO:0000313" key="14">
    <source>
        <dbReference type="EMBL" id="WGI18994.1"/>
    </source>
</evidence>
<evidence type="ECO:0000256" key="9">
    <source>
        <dbReference type="ARBA" id="ARBA00044991"/>
    </source>
</evidence>
<protein>
    <recommendedName>
        <fullName evidence="9">Beta-phosphoglucomutase</fullName>
        <ecNumber evidence="8">5.4.2.6</ecNumber>
    </recommendedName>
</protein>
<dbReference type="SUPFAM" id="SSF56784">
    <property type="entry name" value="HAD-like"/>
    <property type="match status" value="1"/>
</dbReference>
<comment type="catalytic activity">
    <reaction evidence="7">
        <text>beta-D-glucose 1-phosphate = beta-D-glucose 6-phosphate</text>
        <dbReference type="Rhea" id="RHEA:20113"/>
        <dbReference type="ChEBI" id="CHEBI:57684"/>
        <dbReference type="ChEBI" id="CHEBI:58247"/>
        <dbReference type="EC" id="5.4.2.6"/>
    </reaction>
</comment>
<evidence type="ECO:0000256" key="13">
    <source>
        <dbReference type="PIRSR" id="PIRSR610972-4"/>
    </source>
</evidence>
<reference evidence="14" key="1">
    <citation type="submission" date="2023-04" db="EMBL/GenBank/DDBJ databases">
        <title>Novel strain of Lactilactobacillus sakei and use thereof.</title>
        <authorList>
            <person name="Kim S.Y."/>
        </authorList>
    </citation>
    <scope>NUCLEOTIDE SEQUENCE</scope>
    <source>
        <strain evidence="14">HUP1</strain>
    </source>
</reference>
<evidence type="ECO:0000256" key="6">
    <source>
        <dbReference type="ARBA" id="ARBA00023277"/>
    </source>
</evidence>
<feature type="binding site" evidence="12">
    <location>
        <position position="170"/>
    </location>
    <ligand>
        <name>Mg(2+)</name>
        <dbReference type="ChEBI" id="CHEBI:18420"/>
    </ligand>
</feature>
<dbReference type="SFLD" id="SFLDG01135">
    <property type="entry name" value="C1.5.6:_HAD__Beta-PGM__Phospha"/>
    <property type="match status" value="1"/>
</dbReference>
<dbReference type="InterPro" id="IPR051600">
    <property type="entry name" value="Beta-PGM-like"/>
</dbReference>
<dbReference type="GO" id="GO:0000287">
    <property type="term" value="F:magnesium ion binding"/>
    <property type="evidence" value="ECO:0007669"/>
    <property type="project" value="InterPro"/>
</dbReference>
<dbReference type="NCBIfam" id="TIGR02009">
    <property type="entry name" value="PGMB-YQAB-SF"/>
    <property type="match status" value="1"/>
</dbReference>
<dbReference type="CDD" id="cd02598">
    <property type="entry name" value="HAD_BPGM"/>
    <property type="match status" value="1"/>
</dbReference>
<keyword evidence="6" id="KW-0119">Carbohydrate metabolism</keyword>
<dbReference type="EC" id="5.4.2.6" evidence="8"/>
<feature type="binding site" evidence="11">
    <location>
        <position position="146"/>
    </location>
    <ligand>
        <name>substrate</name>
    </ligand>
</feature>
<dbReference type="Gene3D" id="3.40.50.1000">
    <property type="entry name" value="HAD superfamily/HAD-like"/>
    <property type="match status" value="1"/>
</dbReference>
<feature type="binding site" evidence="11">
    <location>
        <begin position="115"/>
        <end position="119"/>
    </location>
    <ligand>
        <name>substrate</name>
    </ligand>
</feature>
<proteinExistence type="inferred from homology"/>
<evidence type="ECO:0000256" key="8">
    <source>
        <dbReference type="ARBA" id="ARBA00044968"/>
    </source>
</evidence>
<dbReference type="NCBIfam" id="TIGR01509">
    <property type="entry name" value="HAD-SF-IA-v3"/>
    <property type="match status" value="1"/>
</dbReference>
<accession>A0AAF0K3Y6</accession>
<dbReference type="InterPro" id="IPR023214">
    <property type="entry name" value="HAD_sf"/>
</dbReference>
<evidence type="ECO:0000256" key="12">
    <source>
        <dbReference type="PIRSR" id="PIRSR610972-3"/>
    </source>
</evidence>
<feature type="active site" description="Nucleophile" evidence="10">
    <location>
        <position position="7"/>
    </location>
</feature>
<evidence type="ECO:0000256" key="7">
    <source>
        <dbReference type="ARBA" id="ARBA00044926"/>
    </source>
</evidence>
<dbReference type="InterPro" id="IPR036412">
    <property type="entry name" value="HAD-like_sf"/>
</dbReference>
<dbReference type="SFLD" id="SFLDS00003">
    <property type="entry name" value="Haloacid_Dehalogenase"/>
    <property type="match status" value="1"/>
</dbReference>
<feature type="binding site" evidence="11">
    <location>
        <begin position="7"/>
        <end position="9"/>
    </location>
    <ligand>
        <name>substrate</name>
    </ligand>
</feature>
<comment type="cofactor">
    <cofactor evidence="12">
        <name>Mg(2+)</name>
        <dbReference type="ChEBI" id="CHEBI:18420"/>
    </cofactor>
    <text evidence="12">Binds 2 magnesium ions per subunit.</text>
</comment>
<name>A0AAF0K3Y6_LATSK</name>
<dbReference type="InterPro" id="IPR010976">
    <property type="entry name" value="B-phosphoglucomutase_hydrolase"/>
</dbReference>
<keyword evidence="5 14" id="KW-0413">Isomerase</keyword>
<dbReference type="PANTHER" id="PTHR46193">
    <property type="entry name" value="6-PHOSPHOGLUCONATE PHOSPHATASE"/>
    <property type="match status" value="1"/>
</dbReference>
<keyword evidence="4 12" id="KW-0460">Magnesium</keyword>
<feature type="binding site" evidence="12">
    <location>
        <position position="7"/>
    </location>
    <ligand>
        <name>Mg(2+)</name>
        <dbReference type="ChEBI" id="CHEBI:18420"/>
    </ligand>
</feature>
<evidence type="ECO:0000256" key="4">
    <source>
        <dbReference type="ARBA" id="ARBA00022842"/>
    </source>
</evidence>
<gene>
    <name evidence="14" type="primary">pgmB</name>
    <name evidence="14" type="ORF">QBD03_09655</name>
</gene>
<sequence>MEGVLFDLDGVITDTAKFHFSAWRVLAREKIGVELPADFEADLKGVSRLESLQRIIHFAGKTGVYSEAQIQAFATEKNTNYLKLINSLTKADILPGIKALLDELQQHGVKLAVASASNNAPIILDKLGLTAYFDTLVDPQQIKNGKPAPDIFLAAAQQLGIAPEHCVGLEDSIAGMTAINAAHAVSVLIGDPAEFPEADWVVPTTESLSYDLLQTVYDAR</sequence>